<reference evidence="2" key="1">
    <citation type="journal article" date="2019" name="Int. J. Syst. Evol. Microbiol.">
        <title>The Global Catalogue of Microorganisms (GCM) 10K type strain sequencing project: providing services to taxonomists for standard genome sequencing and annotation.</title>
        <authorList>
            <consortium name="The Broad Institute Genomics Platform"/>
            <consortium name="The Broad Institute Genome Sequencing Center for Infectious Disease"/>
            <person name="Wu L."/>
            <person name="Ma J."/>
        </authorList>
    </citation>
    <scope>NUCLEOTIDE SEQUENCE [LARGE SCALE GENOMIC DNA]</scope>
    <source>
        <strain evidence="2">NBRC 108728</strain>
    </source>
</reference>
<dbReference type="RefSeq" id="WP_286347026.1">
    <property type="nucleotide sequence ID" value="NZ_AP027733.1"/>
</dbReference>
<proteinExistence type="predicted"/>
<evidence type="ECO:0000313" key="2">
    <source>
        <dbReference type="Proteomes" id="UP001321486"/>
    </source>
</evidence>
<sequence length="240" mass="26669">MTTATATRKAPTRVSKGMRFRSPMADGQPLFEAIRSLGNARWECVVIDEPIEFDGRTIPSDFAGHHEVFMSESILHKVAFEARWKAAQSDEEIWWDQQIVGTTVHYHDSFGAFVRASIVRDADGAKAILPTALVGNHRNRLVTLNADGSVYYSYHVKQIMEKATFRPHSGNIWENSDHLKARHDDPSLLPALDLSAPEATPEEQAEQAIVRKLAEITAAAGDWQITPAERLAKVQALLAS</sequence>
<dbReference type="Proteomes" id="UP001321486">
    <property type="component" value="Plasmid pNBRC108728a"/>
</dbReference>
<keyword evidence="1" id="KW-0614">Plasmid</keyword>
<organism evidence="1 2">
    <name type="scientific">Frondihabitans sucicola</name>
    <dbReference type="NCBI Taxonomy" id="1268041"/>
    <lineage>
        <taxon>Bacteria</taxon>
        <taxon>Bacillati</taxon>
        <taxon>Actinomycetota</taxon>
        <taxon>Actinomycetes</taxon>
        <taxon>Micrococcales</taxon>
        <taxon>Microbacteriaceae</taxon>
        <taxon>Frondihabitans</taxon>
    </lineage>
</organism>
<keyword evidence="2" id="KW-1185">Reference proteome</keyword>
<geneLocation type="plasmid" evidence="1 2">
    <name>pNBRC108728a</name>
</geneLocation>
<name>A0ABN6Y622_9MICO</name>
<dbReference type="EMBL" id="AP027733">
    <property type="protein sequence ID" value="BDZ52744.1"/>
    <property type="molecule type" value="Genomic_DNA"/>
</dbReference>
<protein>
    <submittedName>
        <fullName evidence="1">Uncharacterized protein</fullName>
    </submittedName>
</protein>
<gene>
    <name evidence="1" type="ORF">GCM10025867_49850</name>
</gene>
<accession>A0ABN6Y622</accession>
<evidence type="ECO:0000313" key="1">
    <source>
        <dbReference type="EMBL" id="BDZ52744.1"/>
    </source>
</evidence>